<dbReference type="GO" id="GO:0005886">
    <property type="term" value="C:plasma membrane"/>
    <property type="evidence" value="ECO:0007669"/>
    <property type="project" value="UniProtKB-SubCell"/>
</dbReference>
<dbReference type="PRINTS" id="PR00382">
    <property type="entry name" value="LIPIDTRNSFER"/>
</dbReference>
<dbReference type="PANTHER" id="PTHR33044">
    <property type="entry name" value="BIFUNCTIONAL INHIBITOR/LIPID-TRANSFER PROTEIN/SEED STORAGE 2S ALBUMIN SUPERFAMILY PROTEIN-RELATED"/>
    <property type="match status" value="1"/>
</dbReference>
<keyword evidence="12" id="KW-1185">Reference proteome</keyword>
<dbReference type="Proteomes" id="UP000652761">
    <property type="component" value="Unassembled WGS sequence"/>
</dbReference>
<keyword evidence="5" id="KW-1015">Disulfide bond</keyword>
<evidence type="ECO:0000256" key="1">
    <source>
        <dbReference type="ARBA" id="ARBA00004609"/>
    </source>
</evidence>
<sequence>MAMAGKAEGLRRLPLLLTMTLLGLWAGAARGDFASDQAECAESLVGLSTCLTYVEGTSHAPTPDCCSGLKQVIGKSPKCLCVLIKDRNEPQLGFKIDPNRAISLPSTCNAPVNIYHCIDLLKLDPNSKDAEIFKQFGNTTIAGTSPAGKAAPSGGGSSSAASSGGAAPASKTNDKSDAIGLSHRLGWWRWVGAEEVGGIWASCALAVSLVILSG</sequence>
<evidence type="ECO:0000256" key="3">
    <source>
        <dbReference type="ARBA" id="ARBA00022622"/>
    </source>
</evidence>
<feature type="domain" description="Bifunctional inhibitor/plant lipid transfer protein/seed storage helical" evidence="10">
    <location>
        <begin position="40"/>
        <end position="117"/>
    </location>
</feature>
<feature type="region of interest" description="Disordered" evidence="8">
    <location>
        <begin position="144"/>
        <end position="175"/>
    </location>
</feature>
<dbReference type="SMART" id="SM00499">
    <property type="entry name" value="AAI"/>
    <property type="match status" value="1"/>
</dbReference>
<keyword evidence="3" id="KW-0336">GPI-anchor</keyword>
<accession>A0A843VDW2</accession>
<comment type="similarity">
    <text evidence="2">Belongs to the plant LTP family.</text>
</comment>
<comment type="caution">
    <text evidence="11">The sequence shown here is derived from an EMBL/GenBank/DDBJ whole genome shotgun (WGS) entry which is preliminary data.</text>
</comment>
<dbReference type="Pfam" id="PF14368">
    <property type="entry name" value="LTP_2"/>
    <property type="match status" value="1"/>
</dbReference>
<gene>
    <name evidence="11" type="ORF">Taro_026798</name>
</gene>
<dbReference type="GO" id="GO:0098552">
    <property type="term" value="C:side of membrane"/>
    <property type="evidence" value="ECO:0007669"/>
    <property type="project" value="UniProtKB-KW"/>
</dbReference>
<organism evidence="11 12">
    <name type="scientific">Colocasia esculenta</name>
    <name type="common">Wild taro</name>
    <name type="synonym">Arum esculentum</name>
    <dbReference type="NCBI Taxonomy" id="4460"/>
    <lineage>
        <taxon>Eukaryota</taxon>
        <taxon>Viridiplantae</taxon>
        <taxon>Streptophyta</taxon>
        <taxon>Embryophyta</taxon>
        <taxon>Tracheophyta</taxon>
        <taxon>Spermatophyta</taxon>
        <taxon>Magnoliopsida</taxon>
        <taxon>Liliopsida</taxon>
        <taxon>Araceae</taxon>
        <taxon>Aroideae</taxon>
        <taxon>Colocasieae</taxon>
        <taxon>Colocasia</taxon>
    </lineage>
</organism>
<evidence type="ECO:0000256" key="9">
    <source>
        <dbReference type="SAM" id="SignalP"/>
    </source>
</evidence>
<dbReference type="FunFam" id="1.10.110.10:FF:000001">
    <property type="entry name" value="Bifunctional inhibitor/lipid-transfer protein/seed storage 2S albumin superfamily protein"/>
    <property type="match status" value="1"/>
</dbReference>
<dbReference type="InterPro" id="IPR043325">
    <property type="entry name" value="LTSS"/>
</dbReference>
<comment type="subcellular location">
    <subcellularLocation>
        <location evidence="1">Cell membrane</location>
        <topology evidence="1">Lipid-anchor</topology>
        <topology evidence="1">GPI-anchor</topology>
    </subcellularLocation>
</comment>
<dbReference type="CDD" id="cd00010">
    <property type="entry name" value="AAI_LTSS"/>
    <property type="match status" value="1"/>
</dbReference>
<dbReference type="AlphaFoldDB" id="A0A843VDW2"/>
<feature type="signal peptide" evidence="9">
    <location>
        <begin position="1"/>
        <end position="31"/>
    </location>
</feature>
<evidence type="ECO:0000259" key="10">
    <source>
        <dbReference type="SMART" id="SM00499"/>
    </source>
</evidence>
<feature type="compositionally biased region" description="Low complexity" evidence="8">
    <location>
        <begin position="144"/>
        <end position="171"/>
    </location>
</feature>
<dbReference type="GO" id="GO:0006869">
    <property type="term" value="P:lipid transport"/>
    <property type="evidence" value="ECO:0007669"/>
    <property type="project" value="InterPro"/>
</dbReference>
<keyword evidence="6" id="KW-0325">Glycoprotein</keyword>
<proteinExistence type="inferred from homology"/>
<evidence type="ECO:0000256" key="2">
    <source>
        <dbReference type="ARBA" id="ARBA00009748"/>
    </source>
</evidence>
<evidence type="ECO:0000313" key="11">
    <source>
        <dbReference type="EMBL" id="MQL94145.1"/>
    </source>
</evidence>
<dbReference type="OrthoDB" id="1938537at2759"/>
<dbReference type="Gene3D" id="1.10.110.10">
    <property type="entry name" value="Plant lipid-transfer and hydrophobic proteins"/>
    <property type="match status" value="1"/>
</dbReference>
<dbReference type="InterPro" id="IPR000528">
    <property type="entry name" value="Plant_nsLTP"/>
</dbReference>
<dbReference type="EMBL" id="NMUH01001639">
    <property type="protein sequence ID" value="MQL94145.1"/>
    <property type="molecule type" value="Genomic_DNA"/>
</dbReference>
<dbReference type="SUPFAM" id="SSF47699">
    <property type="entry name" value="Bifunctional inhibitor/lipid-transfer protein/seed storage 2S albumin"/>
    <property type="match status" value="1"/>
</dbReference>
<protein>
    <recommendedName>
        <fullName evidence="10">Bifunctional inhibitor/plant lipid transfer protein/seed storage helical domain-containing protein</fullName>
    </recommendedName>
</protein>
<keyword evidence="3" id="KW-0472">Membrane</keyword>
<evidence type="ECO:0000313" key="12">
    <source>
        <dbReference type="Proteomes" id="UP000652761"/>
    </source>
</evidence>
<dbReference type="InterPro" id="IPR036312">
    <property type="entry name" value="Bifun_inhib/LTP/seed_sf"/>
</dbReference>
<evidence type="ECO:0000256" key="6">
    <source>
        <dbReference type="ARBA" id="ARBA00023180"/>
    </source>
</evidence>
<keyword evidence="7" id="KW-0449">Lipoprotein</keyword>
<name>A0A843VDW2_COLES</name>
<dbReference type="InterPro" id="IPR016140">
    <property type="entry name" value="Bifunc_inhib/LTP/seed_store"/>
</dbReference>
<keyword evidence="4 9" id="KW-0732">Signal</keyword>
<evidence type="ECO:0000256" key="8">
    <source>
        <dbReference type="SAM" id="MobiDB-lite"/>
    </source>
</evidence>
<feature type="chain" id="PRO_5032574471" description="Bifunctional inhibitor/plant lipid transfer protein/seed storage helical domain-containing protein" evidence="9">
    <location>
        <begin position="32"/>
        <end position="214"/>
    </location>
</feature>
<evidence type="ECO:0000256" key="5">
    <source>
        <dbReference type="ARBA" id="ARBA00023157"/>
    </source>
</evidence>
<reference evidence="11" key="1">
    <citation type="submission" date="2017-07" db="EMBL/GenBank/DDBJ databases">
        <title>Taro Niue Genome Assembly and Annotation.</title>
        <authorList>
            <person name="Atibalentja N."/>
            <person name="Keating K."/>
            <person name="Fields C.J."/>
        </authorList>
    </citation>
    <scope>NUCLEOTIDE SEQUENCE</scope>
    <source>
        <strain evidence="11">Niue_2</strain>
        <tissue evidence="11">Leaf</tissue>
    </source>
</reference>
<evidence type="ECO:0000256" key="4">
    <source>
        <dbReference type="ARBA" id="ARBA00022729"/>
    </source>
</evidence>
<evidence type="ECO:0000256" key="7">
    <source>
        <dbReference type="ARBA" id="ARBA00023288"/>
    </source>
</evidence>
<dbReference type="GO" id="GO:0008289">
    <property type="term" value="F:lipid binding"/>
    <property type="evidence" value="ECO:0007669"/>
    <property type="project" value="InterPro"/>
</dbReference>